<name>A0A1G2K4G9_9BACT</name>
<reference evidence="6 7" key="1">
    <citation type="journal article" date="2016" name="Nat. Commun.">
        <title>Thousands of microbial genomes shed light on interconnected biogeochemical processes in an aquifer system.</title>
        <authorList>
            <person name="Anantharaman K."/>
            <person name="Brown C.T."/>
            <person name="Hug L.A."/>
            <person name="Sharon I."/>
            <person name="Castelle C.J."/>
            <person name="Probst A.J."/>
            <person name="Thomas B.C."/>
            <person name="Singh A."/>
            <person name="Wilkins M.J."/>
            <person name="Karaoz U."/>
            <person name="Brodie E.L."/>
            <person name="Williams K.H."/>
            <person name="Hubbard S.S."/>
            <person name="Banfield J.F."/>
        </authorList>
    </citation>
    <scope>NUCLEOTIDE SEQUENCE [LARGE SCALE GENOMIC DNA]</scope>
</reference>
<dbReference type="InterPro" id="IPR036870">
    <property type="entry name" value="Ribosomal_bS18_sf"/>
</dbReference>
<evidence type="ECO:0000256" key="3">
    <source>
        <dbReference type="ARBA" id="ARBA00023274"/>
    </source>
</evidence>
<dbReference type="PRINTS" id="PR00974">
    <property type="entry name" value="RIBOSOMALS18"/>
</dbReference>
<dbReference type="InterPro" id="IPR001648">
    <property type="entry name" value="Ribosomal_bS18"/>
</dbReference>
<dbReference type="GO" id="GO:0070181">
    <property type="term" value="F:small ribosomal subunit rRNA binding"/>
    <property type="evidence" value="ECO:0007669"/>
    <property type="project" value="TreeGrafter"/>
</dbReference>
<keyword evidence="4" id="KW-0694">RNA-binding</keyword>
<dbReference type="GO" id="GO:0022627">
    <property type="term" value="C:cytosolic small ribosomal subunit"/>
    <property type="evidence" value="ECO:0007669"/>
    <property type="project" value="TreeGrafter"/>
</dbReference>
<dbReference type="PANTHER" id="PTHR13479">
    <property type="entry name" value="30S RIBOSOMAL PROTEIN S18"/>
    <property type="match status" value="1"/>
</dbReference>
<keyword evidence="4" id="KW-0699">rRNA-binding</keyword>
<evidence type="ECO:0000256" key="1">
    <source>
        <dbReference type="ARBA" id="ARBA00005589"/>
    </source>
</evidence>
<dbReference type="PANTHER" id="PTHR13479:SF40">
    <property type="entry name" value="SMALL RIBOSOMAL SUBUNIT PROTEIN BS18M"/>
    <property type="match status" value="1"/>
</dbReference>
<dbReference type="EMBL" id="MHQB01000015">
    <property type="protein sequence ID" value="OGZ94306.1"/>
    <property type="molecule type" value="Genomic_DNA"/>
</dbReference>
<comment type="subunit">
    <text evidence="4">Part of the 30S ribosomal subunit. Forms a tight heterodimer with protein bS6.</text>
</comment>
<accession>A0A1G2K4G9</accession>
<organism evidence="6 7">
    <name type="scientific">Candidatus Sungbacteria bacterium GWC2_49_10</name>
    <dbReference type="NCBI Taxonomy" id="1802263"/>
    <lineage>
        <taxon>Bacteria</taxon>
        <taxon>Candidatus Sungiibacteriota</taxon>
    </lineage>
</organism>
<evidence type="ECO:0000256" key="2">
    <source>
        <dbReference type="ARBA" id="ARBA00022980"/>
    </source>
</evidence>
<evidence type="ECO:0000256" key="5">
    <source>
        <dbReference type="RuleBase" id="RU003910"/>
    </source>
</evidence>
<dbReference type="SUPFAM" id="SSF46911">
    <property type="entry name" value="Ribosomal protein S18"/>
    <property type="match status" value="1"/>
</dbReference>
<dbReference type="GO" id="GO:0003735">
    <property type="term" value="F:structural constituent of ribosome"/>
    <property type="evidence" value="ECO:0007669"/>
    <property type="project" value="InterPro"/>
</dbReference>
<dbReference type="HAMAP" id="MF_00270">
    <property type="entry name" value="Ribosomal_bS18"/>
    <property type="match status" value="1"/>
</dbReference>
<keyword evidence="3 4" id="KW-0687">Ribonucleoprotein</keyword>
<comment type="function">
    <text evidence="4">Binds as a heterodimer with protein bS6 to the central domain of the 16S rRNA, where it helps stabilize the platform of the 30S subunit.</text>
</comment>
<evidence type="ECO:0000256" key="4">
    <source>
        <dbReference type="HAMAP-Rule" id="MF_00270"/>
    </source>
</evidence>
<dbReference type="Gene3D" id="4.10.640.10">
    <property type="entry name" value="Ribosomal protein S18"/>
    <property type="match status" value="1"/>
</dbReference>
<dbReference type="AlphaFoldDB" id="A0A1G2K4G9"/>
<dbReference type="GO" id="GO:0006412">
    <property type="term" value="P:translation"/>
    <property type="evidence" value="ECO:0007669"/>
    <property type="project" value="UniProtKB-UniRule"/>
</dbReference>
<dbReference type="Pfam" id="PF01084">
    <property type="entry name" value="Ribosomal_S18"/>
    <property type="match status" value="1"/>
</dbReference>
<evidence type="ECO:0000313" key="7">
    <source>
        <dbReference type="Proteomes" id="UP000177392"/>
    </source>
</evidence>
<comment type="caution">
    <text evidence="6">The sequence shown here is derived from an EMBL/GenBank/DDBJ whole genome shotgun (WGS) entry which is preliminary data.</text>
</comment>
<keyword evidence="2 4" id="KW-0689">Ribosomal protein</keyword>
<gene>
    <name evidence="4" type="primary">rpsR</name>
    <name evidence="6" type="ORF">A2131_01145</name>
</gene>
<protein>
    <recommendedName>
        <fullName evidence="4">Small ribosomal subunit protein bS18</fullName>
    </recommendedName>
</protein>
<sequence length="70" mass="8278">MKENTKKQCYFCTTNRPMDYKDADTLKRFISAGSKIYSRRKSFLCAYHQRELAGAIKRARYLSLVPYTSR</sequence>
<dbReference type="Proteomes" id="UP000177392">
    <property type="component" value="Unassembled WGS sequence"/>
</dbReference>
<dbReference type="NCBIfam" id="TIGR00165">
    <property type="entry name" value="S18"/>
    <property type="match status" value="1"/>
</dbReference>
<comment type="similarity">
    <text evidence="1 4 5">Belongs to the bacterial ribosomal protein bS18 family.</text>
</comment>
<evidence type="ECO:0000313" key="6">
    <source>
        <dbReference type="EMBL" id="OGZ94306.1"/>
    </source>
</evidence>
<proteinExistence type="inferred from homology"/>